<dbReference type="PROSITE" id="PS00409">
    <property type="entry name" value="PROKAR_NTER_METHYL"/>
    <property type="match status" value="1"/>
</dbReference>
<name>A0A154QGV9_9GAMM</name>
<dbReference type="GO" id="GO:0015627">
    <property type="term" value="C:type II protein secretion system complex"/>
    <property type="evidence" value="ECO:0007669"/>
    <property type="project" value="InterPro"/>
</dbReference>
<dbReference type="STRING" id="416169.RHOFW104T7_15305"/>
<dbReference type="Gene3D" id="3.30.700.10">
    <property type="entry name" value="Glycoprotein, Type 4 Pilin"/>
    <property type="match status" value="1"/>
</dbReference>
<protein>
    <submittedName>
        <fullName evidence="4">Type II secretion system protein G</fullName>
    </submittedName>
</protein>
<evidence type="ECO:0000256" key="1">
    <source>
        <dbReference type="ARBA" id="ARBA00022481"/>
    </source>
</evidence>
<dbReference type="PRINTS" id="PR00813">
    <property type="entry name" value="BCTERIALGSPG"/>
</dbReference>
<dbReference type="PANTHER" id="PTHR30093">
    <property type="entry name" value="GENERAL SECRETION PATHWAY PROTEIN G"/>
    <property type="match status" value="1"/>
</dbReference>
<proteinExistence type="predicted"/>
<evidence type="ECO:0000256" key="3">
    <source>
        <dbReference type="SAM" id="Phobius"/>
    </source>
</evidence>
<evidence type="ECO:0000313" key="4">
    <source>
        <dbReference type="EMBL" id="KZC23071.1"/>
    </source>
</evidence>
<dbReference type="GO" id="GO:0015628">
    <property type="term" value="P:protein secretion by the type II secretion system"/>
    <property type="evidence" value="ECO:0007669"/>
    <property type="project" value="InterPro"/>
</dbReference>
<dbReference type="InterPro" id="IPR045584">
    <property type="entry name" value="Pilin-like"/>
</dbReference>
<comment type="caution">
    <text evidence="4">The sequence shown here is derived from an EMBL/GenBank/DDBJ whole genome shotgun (WGS) entry which is preliminary data.</text>
</comment>
<evidence type="ECO:0000313" key="5">
    <source>
        <dbReference type="Proteomes" id="UP000076131"/>
    </source>
</evidence>
<dbReference type="PANTHER" id="PTHR30093:SF47">
    <property type="entry name" value="TYPE IV PILUS NON-CORE MINOR PILIN PILE"/>
    <property type="match status" value="1"/>
</dbReference>
<dbReference type="NCBIfam" id="TIGR02532">
    <property type="entry name" value="IV_pilin_GFxxxE"/>
    <property type="match status" value="1"/>
</dbReference>
<keyword evidence="3" id="KW-1133">Transmembrane helix</keyword>
<feature type="region of interest" description="Disordered" evidence="2">
    <location>
        <begin position="104"/>
        <end position="125"/>
    </location>
</feature>
<dbReference type="AlphaFoldDB" id="A0A154QGV9"/>
<keyword evidence="5" id="KW-1185">Reference proteome</keyword>
<keyword evidence="3" id="KW-0472">Membrane</keyword>
<sequence>MRLRRSGFSLIELMVVMAIIAVLVSIALPRYQGSVENAKLVALKSNLRVLRSAIDRYHDDKARFPASLQVLADEHYLRDVPVDPITDSAQTWVTVEETLGGDTGVADVHSGAKGTDPRGNVYSEL</sequence>
<keyword evidence="3" id="KW-0812">Transmembrane</keyword>
<dbReference type="Proteomes" id="UP000076131">
    <property type="component" value="Unassembled WGS sequence"/>
</dbReference>
<dbReference type="EMBL" id="LVJS01000050">
    <property type="protein sequence ID" value="KZC23071.1"/>
    <property type="molecule type" value="Genomic_DNA"/>
</dbReference>
<dbReference type="Pfam" id="PF07963">
    <property type="entry name" value="N_methyl"/>
    <property type="match status" value="1"/>
</dbReference>
<organism evidence="4 5">
    <name type="scientific">Rhodanobacter thiooxydans</name>
    <dbReference type="NCBI Taxonomy" id="416169"/>
    <lineage>
        <taxon>Bacteria</taxon>
        <taxon>Pseudomonadati</taxon>
        <taxon>Pseudomonadota</taxon>
        <taxon>Gammaproteobacteria</taxon>
        <taxon>Lysobacterales</taxon>
        <taxon>Rhodanobacteraceae</taxon>
        <taxon>Rhodanobacter</taxon>
    </lineage>
</organism>
<evidence type="ECO:0000256" key="2">
    <source>
        <dbReference type="SAM" id="MobiDB-lite"/>
    </source>
</evidence>
<keyword evidence="1" id="KW-0488">Methylation</keyword>
<dbReference type="SUPFAM" id="SSF54523">
    <property type="entry name" value="Pili subunits"/>
    <property type="match status" value="1"/>
</dbReference>
<reference evidence="4 5" key="1">
    <citation type="journal article" date="2016" name="MBio">
        <title>Lateral Gene Transfer in a Heavy Metal-Contaminated-Groundwater Microbial Community.</title>
        <authorList>
            <person name="Hemme C.L."/>
            <person name="Green S.J."/>
            <person name="Rishishwar L."/>
            <person name="Prakash O."/>
            <person name="Pettenato A."/>
            <person name="Chakraborty R."/>
            <person name="Deutschbauer A.M."/>
            <person name="Van Nostrand J.D."/>
            <person name="Wu L."/>
            <person name="He Z."/>
            <person name="Jordan I.K."/>
            <person name="Hazen T.C."/>
            <person name="Arkin A.P."/>
            <person name="Kostka J.E."/>
            <person name="Zhou J."/>
        </authorList>
    </citation>
    <scope>NUCLEOTIDE SEQUENCE [LARGE SCALE GENOMIC DNA]</scope>
    <source>
        <strain evidence="4 5">FW104-T7</strain>
    </source>
</reference>
<feature type="transmembrane region" description="Helical" evidence="3">
    <location>
        <begin position="7"/>
        <end position="28"/>
    </location>
</feature>
<dbReference type="InterPro" id="IPR000983">
    <property type="entry name" value="Bac_GSPG_pilin"/>
</dbReference>
<accession>A0A154QGV9</accession>
<dbReference type="RefSeq" id="WP_008437517.1">
    <property type="nucleotide sequence ID" value="NZ_LVJS01000050.1"/>
</dbReference>
<dbReference type="eggNOG" id="COG2165">
    <property type="taxonomic scope" value="Bacteria"/>
</dbReference>
<dbReference type="InterPro" id="IPR012902">
    <property type="entry name" value="N_methyl_site"/>
</dbReference>
<gene>
    <name evidence="4" type="ORF">RHOFW104T7_15305</name>
</gene>